<sequence length="263" mass="29684">MKIHGSILRRFWSCCSPVDKHGYLYRKEQKTGSYKKHWFVLKGNLLFYQEQPGDSSPLGVIVLEGCSIQLCDSEGPFAFSVVYGDRGQWNHRLAGADEPTQQSWVKVLLAASHGFLSMLVRDLERQYKDMGGIAYPSESLQLSTGSRLEESQLTCSLGSKDTGYSFFRRSRGPLPKVGRGYTRSLSFHALHTSSWRSPKLWKKTTIHITPVSRPAPPCAGPEPLEDFCTLHELYGQEVKTVMATWRERQNDGEVQEGDMTESS</sequence>
<evidence type="ECO:0000313" key="4">
    <source>
        <dbReference type="Proteomes" id="UP000261540"/>
    </source>
</evidence>
<dbReference type="GeneID" id="111854054"/>
<feature type="domain" description="PH" evidence="2">
    <location>
        <begin position="17"/>
        <end position="113"/>
    </location>
</feature>
<keyword evidence="1" id="KW-0333">Golgi apparatus</keyword>
<evidence type="ECO:0000259" key="2">
    <source>
        <dbReference type="PROSITE" id="PS50003"/>
    </source>
</evidence>
<dbReference type="PANTHER" id="PTHR22902">
    <property type="entry name" value="SESQUIPEDALIAN"/>
    <property type="match status" value="1"/>
</dbReference>
<dbReference type="Proteomes" id="UP000261540">
    <property type="component" value="Unplaced"/>
</dbReference>
<comment type="function">
    <text evidence="1">Plays a role in endocytic trafficking. Required for receptor recycling from endosomes, both to the trans-Golgi network and the plasma membrane.</text>
</comment>
<dbReference type="AlphaFoldDB" id="A0A3B3TE95"/>
<name>A0A3B3TE95_9TELE</name>
<dbReference type="InterPro" id="IPR045188">
    <property type="entry name" value="Boi1/Boi2-like"/>
</dbReference>
<dbReference type="GO" id="GO:0007032">
    <property type="term" value="P:endosome organization"/>
    <property type="evidence" value="ECO:0007669"/>
    <property type="project" value="UniProtKB-UniRule"/>
</dbReference>
<evidence type="ECO:0000313" key="3">
    <source>
        <dbReference type="Ensembl" id="ENSPKIP00000041079.1"/>
    </source>
</evidence>
<dbReference type="OrthoDB" id="10261837at2759"/>
<dbReference type="GO" id="GO:0055037">
    <property type="term" value="C:recycling endosome"/>
    <property type="evidence" value="ECO:0007669"/>
    <property type="project" value="UniProtKB-SubCell"/>
</dbReference>
<dbReference type="PANTHER" id="PTHR22902:SF17">
    <property type="entry name" value="SESQUIPEDALIAN-1"/>
    <property type="match status" value="1"/>
</dbReference>
<dbReference type="GO" id="GO:0001881">
    <property type="term" value="P:receptor recycling"/>
    <property type="evidence" value="ECO:0007669"/>
    <property type="project" value="UniProtKB-UniRule"/>
</dbReference>
<dbReference type="Pfam" id="PF00169">
    <property type="entry name" value="PH"/>
    <property type="match status" value="1"/>
</dbReference>
<protein>
    <recommendedName>
        <fullName evidence="1">Sesquipedalian</fullName>
        <shortName evidence="1">Ses</shortName>
    </recommendedName>
    <alternativeName>
        <fullName evidence="1">PH domain-containing endocytic trafficking adaptor</fullName>
    </alternativeName>
</protein>
<dbReference type="Gene3D" id="2.30.29.30">
    <property type="entry name" value="Pleckstrin-homology domain (PH domain)/Phosphotyrosine-binding domain (PTB)"/>
    <property type="match status" value="1"/>
</dbReference>
<dbReference type="SMART" id="SM00233">
    <property type="entry name" value="PH"/>
    <property type="match status" value="1"/>
</dbReference>
<dbReference type="InterPro" id="IPR001849">
    <property type="entry name" value="PH_domain"/>
</dbReference>
<keyword evidence="1" id="KW-0967">Endosome</keyword>
<dbReference type="GO" id="GO:0005802">
    <property type="term" value="C:trans-Golgi network"/>
    <property type="evidence" value="ECO:0007669"/>
    <property type="project" value="UniProtKB-UniRule"/>
</dbReference>
<dbReference type="KEGG" id="pki:111854054"/>
<keyword evidence="1" id="KW-0597">Phosphoprotein</keyword>
<proteinExistence type="inferred from homology"/>
<dbReference type="InterPro" id="IPR011993">
    <property type="entry name" value="PH-like_dom_sf"/>
</dbReference>
<dbReference type="GO" id="GO:0030136">
    <property type="term" value="C:clathrin-coated vesicle"/>
    <property type="evidence" value="ECO:0007669"/>
    <property type="project" value="UniProtKB-SubCell"/>
</dbReference>
<dbReference type="GeneTree" id="ENSGT00940000164923"/>
<dbReference type="PROSITE" id="PS50003">
    <property type="entry name" value="PH_DOMAIN"/>
    <property type="match status" value="1"/>
</dbReference>
<dbReference type="GO" id="GO:0042147">
    <property type="term" value="P:retrograde transport, endosome to Golgi"/>
    <property type="evidence" value="ECO:0007669"/>
    <property type="project" value="UniProtKB-UniRule"/>
</dbReference>
<organism evidence="3 4">
    <name type="scientific">Paramormyrops kingsleyae</name>
    <dbReference type="NCBI Taxonomy" id="1676925"/>
    <lineage>
        <taxon>Eukaryota</taxon>
        <taxon>Metazoa</taxon>
        <taxon>Chordata</taxon>
        <taxon>Craniata</taxon>
        <taxon>Vertebrata</taxon>
        <taxon>Euteleostomi</taxon>
        <taxon>Actinopterygii</taxon>
        <taxon>Neopterygii</taxon>
        <taxon>Teleostei</taxon>
        <taxon>Osteoglossocephala</taxon>
        <taxon>Osteoglossomorpha</taxon>
        <taxon>Osteoglossiformes</taxon>
        <taxon>Mormyridae</taxon>
        <taxon>Paramormyrops</taxon>
    </lineage>
</organism>
<reference evidence="3" key="2">
    <citation type="submission" date="2025-09" db="UniProtKB">
        <authorList>
            <consortium name="Ensembl"/>
        </authorList>
    </citation>
    <scope>IDENTIFICATION</scope>
</reference>
<dbReference type="GO" id="GO:0005829">
    <property type="term" value="C:cytosol"/>
    <property type="evidence" value="ECO:0007669"/>
    <property type="project" value="GOC"/>
</dbReference>
<dbReference type="GO" id="GO:0005769">
    <property type="term" value="C:early endosome"/>
    <property type="evidence" value="ECO:0007669"/>
    <property type="project" value="UniProtKB-SubCell"/>
</dbReference>
<comment type="subcellular location">
    <subcellularLocation>
        <location evidence="1">Early endosome</location>
    </subcellularLocation>
    <subcellularLocation>
        <location evidence="1">Recycling endosome</location>
    </subcellularLocation>
    <subcellularLocation>
        <location evidence="1">Golgi apparatus</location>
        <location evidence="1">trans-Golgi network</location>
    </subcellularLocation>
    <subcellularLocation>
        <location evidence="1">Cytoplasmic vesicle</location>
        <location evidence="1">Clathrin-coated vesicle</location>
    </subcellularLocation>
</comment>
<dbReference type="RefSeq" id="XP_023687415.1">
    <property type="nucleotide sequence ID" value="XM_023831647.2"/>
</dbReference>
<comment type="similarity">
    <text evidence="1">Belongs to the sesquipedalian family.</text>
</comment>
<accession>A0A3B3TE95</accession>
<dbReference type="Ensembl" id="ENSPKIT00000022110.1">
    <property type="protein sequence ID" value="ENSPKIP00000041079.1"/>
    <property type="gene ID" value="ENSPKIG00000017787.1"/>
</dbReference>
<keyword evidence="4" id="KW-1185">Reference proteome</keyword>
<evidence type="ECO:0000256" key="1">
    <source>
        <dbReference type="RuleBase" id="RU369082"/>
    </source>
</evidence>
<dbReference type="SUPFAM" id="SSF50729">
    <property type="entry name" value="PH domain-like"/>
    <property type="match status" value="1"/>
</dbReference>
<dbReference type="CTD" id="150368"/>
<keyword evidence="1" id="KW-0968">Cytoplasmic vesicle</keyword>
<reference evidence="3" key="1">
    <citation type="submission" date="2025-08" db="UniProtKB">
        <authorList>
            <consortium name="Ensembl"/>
        </authorList>
    </citation>
    <scope>IDENTIFICATION</scope>
</reference>